<dbReference type="AlphaFoldDB" id="A0A8T4GE30"/>
<dbReference type="PRINTS" id="PR00260">
    <property type="entry name" value="CHEMTRNSDUCR"/>
</dbReference>
<keyword evidence="1 3" id="KW-0807">Transducer</keyword>
<keyword evidence="6" id="KW-0472">Membrane</keyword>
<evidence type="ECO:0000256" key="2">
    <source>
        <dbReference type="ARBA" id="ARBA00029447"/>
    </source>
</evidence>
<dbReference type="Pfam" id="PF00672">
    <property type="entry name" value="HAMP"/>
    <property type="match status" value="1"/>
</dbReference>
<evidence type="ECO:0000259" key="7">
    <source>
        <dbReference type="PROSITE" id="PS50111"/>
    </source>
</evidence>
<feature type="compositionally biased region" description="Low complexity" evidence="5">
    <location>
        <begin position="543"/>
        <end position="554"/>
    </location>
</feature>
<dbReference type="Gene3D" id="6.10.340.10">
    <property type="match status" value="1"/>
</dbReference>
<keyword evidence="10" id="KW-1185">Reference proteome</keyword>
<dbReference type="InterPro" id="IPR003660">
    <property type="entry name" value="HAMP_dom"/>
</dbReference>
<dbReference type="SMART" id="SM00283">
    <property type="entry name" value="MA"/>
    <property type="match status" value="1"/>
</dbReference>
<evidence type="ECO:0000256" key="1">
    <source>
        <dbReference type="ARBA" id="ARBA00023224"/>
    </source>
</evidence>
<dbReference type="EMBL" id="JAGGKQ010000007">
    <property type="protein sequence ID" value="MBP1922396.1"/>
    <property type="molecule type" value="Genomic_DNA"/>
</dbReference>
<dbReference type="SMART" id="SM00304">
    <property type="entry name" value="HAMP"/>
    <property type="match status" value="2"/>
</dbReference>
<proteinExistence type="inferred from homology"/>
<feature type="domain" description="HAMP" evidence="8">
    <location>
        <begin position="86"/>
        <end position="140"/>
    </location>
</feature>
<evidence type="ECO:0000256" key="6">
    <source>
        <dbReference type="SAM" id="Phobius"/>
    </source>
</evidence>
<comment type="caution">
    <text evidence="9">The sequence shown here is derived from an EMBL/GenBank/DDBJ whole genome shotgun (WGS) entry which is preliminary data.</text>
</comment>
<dbReference type="Pfam" id="PF00015">
    <property type="entry name" value="MCPsignal"/>
    <property type="match status" value="1"/>
</dbReference>
<dbReference type="GO" id="GO:0004888">
    <property type="term" value="F:transmembrane signaling receptor activity"/>
    <property type="evidence" value="ECO:0007669"/>
    <property type="project" value="InterPro"/>
</dbReference>
<dbReference type="PANTHER" id="PTHR32089">
    <property type="entry name" value="METHYL-ACCEPTING CHEMOTAXIS PROTEIN MCPB"/>
    <property type="match status" value="1"/>
</dbReference>
<organism evidence="9 10">
    <name type="scientific">Halorubrum alkaliphilum</name>
    <dbReference type="NCBI Taxonomy" id="261290"/>
    <lineage>
        <taxon>Archaea</taxon>
        <taxon>Methanobacteriati</taxon>
        <taxon>Methanobacteriota</taxon>
        <taxon>Stenosarchaea group</taxon>
        <taxon>Halobacteria</taxon>
        <taxon>Halobacteriales</taxon>
        <taxon>Haloferacaceae</taxon>
        <taxon>Halorubrum</taxon>
    </lineage>
</organism>
<dbReference type="CDD" id="cd06225">
    <property type="entry name" value="HAMP"/>
    <property type="match status" value="1"/>
</dbReference>
<dbReference type="InterPro" id="IPR004089">
    <property type="entry name" value="MCPsignal_dom"/>
</dbReference>
<dbReference type="PROSITE" id="PS50885">
    <property type="entry name" value="HAMP"/>
    <property type="match status" value="1"/>
</dbReference>
<sequence>MTNTRRQRSTIRDRYEGVLRWTMDLMGVSGSIERKVIAAVGLQFLATVGIFLTVLLLSGPALYVVSAALFLGAIVAIYNTLLIVRRDFTGPIRELEASADAIAAGEVRGETVSGSERPDEVGSLSESFAAVQRYLATVSAQAESLAAQEFDDPVLDEEVPGAFGDSLSEMATNMEAYTTELETLVDAFGDATNRARDGDLTATIDEEALSIEEGRYEALVDDYNRLIAALGGTVGEVETFTGEVAETSGDVRASMDEVDDASAEVARSVSEISDGAAEQTADLEAVSEEMSTLSATVEEIAASADDAAGTARNAADRGRAGREEATEAIEELETLETRIAETATAVADLVDRVEEIDEIAAVIDEIAEETNLLALNASIEAARAGEAGAGFAVVADEVKSLAEETRESAAEISGRIDEVQSASAGTAADVEAMESQVSESVRTIESTLREFEGVVEDVTTVDETVQEISDATDDQARTTQEVVDMVDDVATVSRRTTTEAENAAAAAEEQTATVSEVTRRIHTLSDQSDELSAALDEFEVPEGSSGDTDPTSGSSRRDGTGMDGSTTATAEPATGDD</sequence>
<dbReference type="Gene3D" id="1.10.287.950">
    <property type="entry name" value="Methyl-accepting chemotaxis protein"/>
    <property type="match status" value="1"/>
</dbReference>
<feature type="transmembrane region" description="Helical" evidence="6">
    <location>
        <begin position="63"/>
        <end position="84"/>
    </location>
</feature>
<evidence type="ECO:0000256" key="5">
    <source>
        <dbReference type="SAM" id="MobiDB-lite"/>
    </source>
</evidence>
<feature type="transmembrane region" description="Helical" evidence="6">
    <location>
        <begin position="36"/>
        <end position="57"/>
    </location>
</feature>
<feature type="domain" description="Methyl-accepting transducer" evidence="7">
    <location>
        <begin position="254"/>
        <end position="490"/>
    </location>
</feature>
<dbReference type="PANTHER" id="PTHR32089:SF112">
    <property type="entry name" value="LYSOZYME-LIKE PROTEIN-RELATED"/>
    <property type="match status" value="1"/>
</dbReference>
<dbReference type="GO" id="GO:0006935">
    <property type="term" value="P:chemotaxis"/>
    <property type="evidence" value="ECO:0007669"/>
    <property type="project" value="InterPro"/>
</dbReference>
<name>A0A8T4GE30_9EURY</name>
<dbReference type="GO" id="GO:0007165">
    <property type="term" value="P:signal transduction"/>
    <property type="evidence" value="ECO:0007669"/>
    <property type="project" value="UniProtKB-KW"/>
</dbReference>
<accession>A0A8T4GE30</accession>
<evidence type="ECO:0000256" key="4">
    <source>
        <dbReference type="SAM" id="Coils"/>
    </source>
</evidence>
<gene>
    <name evidence="9" type="ORF">J2751_001404</name>
</gene>
<evidence type="ECO:0000313" key="9">
    <source>
        <dbReference type="EMBL" id="MBP1922396.1"/>
    </source>
</evidence>
<feature type="region of interest" description="Disordered" evidence="5">
    <location>
        <begin position="535"/>
        <end position="577"/>
    </location>
</feature>
<keyword evidence="6" id="KW-0812">Transmembrane</keyword>
<evidence type="ECO:0000256" key="3">
    <source>
        <dbReference type="PROSITE-ProRule" id="PRU00284"/>
    </source>
</evidence>
<dbReference type="InterPro" id="IPR004090">
    <property type="entry name" value="Chemotax_Me-accpt_rcpt"/>
</dbReference>
<dbReference type="Proteomes" id="UP000823588">
    <property type="component" value="Unassembled WGS sequence"/>
</dbReference>
<dbReference type="SUPFAM" id="SSF58104">
    <property type="entry name" value="Methyl-accepting chemotaxis protein (MCP) signaling domain"/>
    <property type="match status" value="1"/>
</dbReference>
<evidence type="ECO:0000313" key="10">
    <source>
        <dbReference type="Proteomes" id="UP000823588"/>
    </source>
</evidence>
<dbReference type="PROSITE" id="PS50111">
    <property type="entry name" value="CHEMOTAXIS_TRANSDUC_2"/>
    <property type="match status" value="1"/>
</dbReference>
<comment type="similarity">
    <text evidence="2">Belongs to the methyl-accepting chemotaxis (MCP) protein family.</text>
</comment>
<reference evidence="9" key="1">
    <citation type="submission" date="2021-03" db="EMBL/GenBank/DDBJ databases">
        <title>Genomic Encyclopedia of Type Strains, Phase IV (KMG-IV): sequencing the most valuable type-strain genomes for metagenomic binning, comparative biology and taxonomic classification.</title>
        <authorList>
            <person name="Goeker M."/>
        </authorList>
    </citation>
    <scope>NUCLEOTIDE SEQUENCE</scope>
    <source>
        <strain evidence="9">DSM 23564</strain>
    </source>
</reference>
<keyword evidence="4" id="KW-0175">Coiled coil</keyword>
<keyword evidence="6" id="KW-1133">Transmembrane helix</keyword>
<feature type="coiled-coil region" evidence="4">
    <location>
        <begin position="325"/>
        <end position="352"/>
    </location>
</feature>
<evidence type="ECO:0000259" key="8">
    <source>
        <dbReference type="PROSITE" id="PS50885"/>
    </source>
</evidence>
<dbReference type="GO" id="GO:0016020">
    <property type="term" value="C:membrane"/>
    <property type="evidence" value="ECO:0007669"/>
    <property type="project" value="InterPro"/>
</dbReference>
<protein>
    <submittedName>
        <fullName evidence="9">Methyl-accepting chemotaxis protein</fullName>
    </submittedName>
</protein>